<organism evidence="1 2">
    <name type="scientific">Pluteus cervinus</name>
    <dbReference type="NCBI Taxonomy" id="181527"/>
    <lineage>
        <taxon>Eukaryota</taxon>
        <taxon>Fungi</taxon>
        <taxon>Dikarya</taxon>
        <taxon>Basidiomycota</taxon>
        <taxon>Agaricomycotina</taxon>
        <taxon>Agaricomycetes</taxon>
        <taxon>Agaricomycetidae</taxon>
        <taxon>Agaricales</taxon>
        <taxon>Pluteineae</taxon>
        <taxon>Pluteaceae</taxon>
        <taxon>Pluteus</taxon>
    </lineage>
</organism>
<proteinExistence type="predicted"/>
<dbReference type="Proteomes" id="UP000308600">
    <property type="component" value="Unassembled WGS sequence"/>
</dbReference>
<dbReference type="EMBL" id="ML208359">
    <property type="protein sequence ID" value="TFK68107.1"/>
    <property type="molecule type" value="Genomic_DNA"/>
</dbReference>
<gene>
    <name evidence="1" type="ORF">BDN72DRAFT_879221</name>
</gene>
<name>A0ACD3AT62_9AGAR</name>
<evidence type="ECO:0000313" key="1">
    <source>
        <dbReference type="EMBL" id="TFK68107.1"/>
    </source>
</evidence>
<evidence type="ECO:0000313" key="2">
    <source>
        <dbReference type="Proteomes" id="UP000308600"/>
    </source>
</evidence>
<keyword evidence="2" id="KW-1185">Reference proteome</keyword>
<protein>
    <submittedName>
        <fullName evidence="1">Uncharacterized protein</fullName>
    </submittedName>
</protein>
<accession>A0ACD3AT62</accession>
<sequence length="2130" mass="235726">MNRRRTRTPPTSAVLPSSGVDYHQQLQSQVDLAELDEVTDESIVSCLRERYMSDIIYTRIGPSAIIALNPHKPISSGDSLSREYISRYYVSTSTTVAPETKEGVAEGIKSDGDGKEVLPPHVYELAVNAYYDMRRTNQDQSIIFTGETGSGKSHSLQLVTQSLLSLSAAPSGKKHHKLSFQIPSSDFILTSFGHSRTLLNPTSSSRFGRYTELQFNAKGRLCGSKVLDYYLERARVVAPTYSVGERNFHVFYYLLGGAEGEERTKLKLDFNKKTPFRYLGQHSRLQQPSTPGSTPDSDHLRYDQLKSSLGAVGISKRHVPQIFQLLSAILHLGNLDFVIDRGRDEDAAVVRNRDILDIVSDFLGVSSTELEGALAYKTRSIAIGGNSSGTTGKSGKGKLGTKKVEVYTVCLDPESASDNRDDLAKFLYSLLFSWVVEQINKKLCSKDSPSASASTGTPADSEFHTFIGLLDLPGSQNLTVRPNGFDQFCVNLANERLSWWIYQKLFTDKDDEFISEGLPQFASTSSTSPSSTLATTLSLPLSSFSLSGGPKGFKPPPTTSGECVRLYQHHPGGLLHIMDDQSRRMPRKSDYTMVEAIQKRWGNHSLFKAYLPEPEPDSKDQTASTGTPATFTVTHFNGPVTYSAQSFLERNLNAVNPNFVSLLWGSHSSKTGAGRGHSRSGGGNGEGGSTNPFIRALFSKDLVNMQLLDRDEDIVVGAQQSTKPVRSPSMKKRGSRKARRSESTTVAAVPMEDTIDEEAGDADAEGAGSEGLHRADTYKSTTTADHSNADPNSALKPTLSEFNSSLSTLFTTLSETQPWFVYCINPNDSQLPNQFEVRSVRGQVKSLLLGGVTRKMVRGAGGWFEAAVEKEEFWERYGGVLNVGGDGGDEGSEDDYGGDERDGGGNMGEGRPRPQVQKDLGEVREQLGLKEGDIVVGKYKIFLTHPAFHALEDHLRQTENEQPPRHFEDPSSFGFKGIDLYALDESARPPHPTGSRNGGAAAANYDLSSPNLPLIANQSLGSGLLPYHDARSRSQSPNPPGLHRDYYSDPDEPDESIAPSSWGARSYTVDDTVPIRDKADGLAEGRRKLLGGEPKGFDDEGNATQLVIKQSAGRRRWVGLCRFLTWWVPDRALITLGRMKREDVRQAWREKLAINFLIWMMCGVVVFVLVFLVKLICPPQHVFNTNELATHTTQDNPDSVYTAIRGEVFDLGKIADQHARTITVVPEMDVLQYGGQIADPIFPVQVSALCNGINGTVSPFVMLSIQNVTDPNAQYHDFLADTLDYRPDWYFENMVIMRWTARVGFVGYTPQAIKSMASTGNSVAIHEGHVYDLTNYISNPPILGSPPNTTAPQADTNFMDDSVVQLFTQNAGSDITKALNNLNIDSATLERQKVCLRNLFLIGMVDTRNSVQCQFSTYILLAMSSLMLSVISFKFLASVNLGAPRAPQDHDKFVICQVPCYTEGETSLRRTIDSLAKTKYDDRRKLIVVICDGMIVGSGNEKPTPRIVLDILGSDPNLDPEPLSFVSLGEGARQHNMGKVYTGLYEVAGHVVPYVVIVKCGKPGEKSRPGNRGKRDSQMVLMHFFNKVHFNAPMNPLELEIYHQIKNVIGVNPTFYEYLFTVDADTTVEPDSLNRLISAMIHDKKLLGVCGETSLANAKQSIITMMQVYEYFLSHHMAKAFESLFGSVTCLPGCFTLYRLRSPDSHKPLLISNPMIQDYSENRVDTLHMKNLLHLGEDRYLTTLLLKHFPTFKTQFVRDAHAHTVAPDDWKVLLSQRRRWINSTIHNLGELVFLEQLCGFCCFSMRFVVLIDLVSTVIQPVTVAYIGYLIYLVTAGHQGIPPISLAMIGAIYGLQALVFIFRRKWDMIGWMLFYILAIPAFSFLLPLYSFWKMDDFSWGATRVVLGDSGKKIIMHDEGTFDPKAIPLKTWSEYESDLWDKEDNQSTGSWVPPYAQDGNGRNSQTASLYGRETVYDALSKSPALSNTPLPGYQSPKGHYSPMASQSQLHAPAYPAAPFSSSRPPSRLNNMDSTASLNRIATPPPRMLSGPGSRQGSTSPPMRNISTRPASQALPSDHQIDVAVQEILRTADLNRTTKREIRAQLEEKFGMDLASRKSIINSTVDRHLLART</sequence>
<reference evidence="1 2" key="1">
    <citation type="journal article" date="2019" name="Nat. Ecol. Evol.">
        <title>Megaphylogeny resolves global patterns of mushroom evolution.</title>
        <authorList>
            <person name="Varga T."/>
            <person name="Krizsan K."/>
            <person name="Foldi C."/>
            <person name="Dima B."/>
            <person name="Sanchez-Garcia M."/>
            <person name="Sanchez-Ramirez S."/>
            <person name="Szollosi G.J."/>
            <person name="Szarkandi J.G."/>
            <person name="Papp V."/>
            <person name="Albert L."/>
            <person name="Andreopoulos W."/>
            <person name="Angelini C."/>
            <person name="Antonin V."/>
            <person name="Barry K.W."/>
            <person name="Bougher N.L."/>
            <person name="Buchanan P."/>
            <person name="Buyck B."/>
            <person name="Bense V."/>
            <person name="Catcheside P."/>
            <person name="Chovatia M."/>
            <person name="Cooper J."/>
            <person name="Damon W."/>
            <person name="Desjardin D."/>
            <person name="Finy P."/>
            <person name="Geml J."/>
            <person name="Haridas S."/>
            <person name="Hughes K."/>
            <person name="Justo A."/>
            <person name="Karasinski D."/>
            <person name="Kautmanova I."/>
            <person name="Kiss B."/>
            <person name="Kocsube S."/>
            <person name="Kotiranta H."/>
            <person name="LaButti K.M."/>
            <person name="Lechner B.E."/>
            <person name="Liimatainen K."/>
            <person name="Lipzen A."/>
            <person name="Lukacs Z."/>
            <person name="Mihaltcheva S."/>
            <person name="Morgado L.N."/>
            <person name="Niskanen T."/>
            <person name="Noordeloos M.E."/>
            <person name="Ohm R.A."/>
            <person name="Ortiz-Santana B."/>
            <person name="Ovrebo C."/>
            <person name="Racz N."/>
            <person name="Riley R."/>
            <person name="Savchenko A."/>
            <person name="Shiryaev A."/>
            <person name="Soop K."/>
            <person name="Spirin V."/>
            <person name="Szebenyi C."/>
            <person name="Tomsovsky M."/>
            <person name="Tulloss R.E."/>
            <person name="Uehling J."/>
            <person name="Grigoriev I.V."/>
            <person name="Vagvolgyi C."/>
            <person name="Papp T."/>
            <person name="Martin F.M."/>
            <person name="Miettinen O."/>
            <person name="Hibbett D.S."/>
            <person name="Nagy L.G."/>
        </authorList>
    </citation>
    <scope>NUCLEOTIDE SEQUENCE [LARGE SCALE GENOMIC DNA]</scope>
    <source>
        <strain evidence="1 2">NL-1719</strain>
    </source>
</reference>